<feature type="compositionally biased region" description="Low complexity" evidence="1">
    <location>
        <begin position="214"/>
        <end position="225"/>
    </location>
</feature>
<keyword evidence="4" id="KW-1185">Reference proteome</keyword>
<feature type="region of interest" description="Disordered" evidence="1">
    <location>
        <begin position="1"/>
        <end position="25"/>
    </location>
</feature>
<sequence length="231" mass="24871">MTTPEFRPTHVVPPDGLPAWEAPDVSRPTAPLDPLLPVQLLDRRGDWAFIACANGWSAWIDGRLLVPVPLEPPAARQPLARTADPGPLLARADEALHQYRRAARDLADGRLDGEGFRLRTQGLRVGVIVDGEGVWLYDAEHERWVYCDGRRLSTYAESAGPGPGRAATGAGPEPTRVVEDNGPEPTRVVQDNGPEPTRVVQDSGPEPTRVVQESGPPASGPSAGPRTRSAR</sequence>
<dbReference type="AlphaFoldDB" id="A0A7J0BZ60"/>
<feature type="compositionally biased region" description="Low complexity" evidence="1">
    <location>
        <begin position="164"/>
        <end position="174"/>
    </location>
</feature>
<dbReference type="Proteomes" id="UP000498980">
    <property type="component" value="Unassembled WGS sequence"/>
</dbReference>
<dbReference type="Proteomes" id="UP000530403">
    <property type="component" value="Unassembled WGS sequence"/>
</dbReference>
<reference evidence="2 4" key="1">
    <citation type="submission" date="2020-05" db="EMBL/GenBank/DDBJ databases">
        <title>Whole genome shotgun sequence of Streptomyces fulvorobeus NBRC 15897.</title>
        <authorList>
            <person name="Komaki H."/>
            <person name="Tamura T."/>
        </authorList>
    </citation>
    <scope>NUCLEOTIDE SEQUENCE [LARGE SCALE GENOMIC DNA]</scope>
    <source>
        <strain evidence="2 4">NBRC 15897</strain>
    </source>
</reference>
<dbReference type="RefSeq" id="WP_246352958.1">
    <property type="nucleotide sequence ID" value="NZ_BAAAUE010000008.1"/>
</dbReference>
<dbReference type="EMBL" id="JACCCF010000001">
    <property type="protein sequence ID" value="NYE39296.1"/>
    <property type="molecule type" value="Genomic_DNA"/>
</dbReference>
<evidence type="ECO:0000256" key="1">
    <source>
        <dbReference type="SAM" id="MobiDB-lite"/>
    </source>
</evidence>
<evidence type="ECO:0000313" key="5">
    <source>
        <dbReference type="Proteomes" id="UP000530403"/>
    </source>
</evidence>
<evidence type="ECO:0000313" key="2">
    <source>
        <dbReference type="EMBL" id="GFM95511.1"/>
    </source>
</evidence>
<protein>
    <submittedName>
        <fullName evidence="2">Uncharacterized protein</fullName>
    </submittedName>
</protein>
<name>A0A7J0BZ60_9ACTN</name>
<organism evidence="2 4">
    <name type="scientific">Streptomyces fulvorobeus</name>
    <dbReference type="NCBI Taxonomy" id="284028"/>
    <lineage>
        <taxon>Bacteria</taxon>
        <taxon>Bacillati</taxon>
        <taxon>Actinomycetota</taxon>
        <taxon>Actinomycetes</taxon>
        <taxon>Kitasatosporales</taxon>
        <taxon>Streptomycetaceae</taxon>
        <taxon>Streptomyces</taxon>
    </lineage>
</organism>
<reference evidence="3 5" key="2">
    <citation type="submission" date="2020-07" db="EMBL/GenBank/DDBJ databases">
        <title>Sequencing the genomes of 1000 actinobacteria strains.</title>
        <authorList>
            <person name="Klenk H.-P."/>
        </authorList>
    </citation>
    <scope>NUCLEOTIDE SEQUENCE [LARGE SCALE GENOMIC DNA]</scope>
    <source>
        <strain evidence="3 5">DSM 41455</strain>
    </source>
</reference>
<comment type="caution">
    <text evidence="2">The sequence shown here is derived from an EMBL/GenBank/DDBJ whole genome shotgun (WGS) entry which is preliminary data.</text>
</comment>
<dbReference type="EMBL" id="BLWC01000001">
    <property type="protein sequence ID" value="GFM95511.1"/>
    <property type="molecule type" value="Genomic_DNA"/>
</dbReference>
<evidence type="ECO:0000313" key="4">
    <source>
        <dbReference type="Proteomes" id="UP000498980"/>
    </source>
</evidence>
<feature type="region of interest" description="Disordered" evidence="1">
    <location>
        <begin position="156"/>
        <end position="231"/>
    </location>
</feature>
<gene>
    <name evidence="3" type="ORF">HEB29_000307</name>
    <name evidence="2" type="ORF">Sfulv_03220</name>
</gene>
<accession>A0A7J0BZ60</accession>
<evidence type="ECO:0000313" key="3">
    <source>
        <dbReference type="EMBL" id="NYE39296.1"/>
    </source>
</evidence>
<proteinExistence type="predicted"/>